<reference evidence="5" key="2">
    <citation type="submission" date="2023-01" db="EMBL/GenBank/DDBJ databases">
        <title>Draft genome sequence of Devosia yakushimensis strain NBRC 103855.</title>
        <authorList>
            <person name="Sun Q."/>
            <person name="Mori K."/>
        </authorList>
    </citation>
    <scope>NUCLEOTIDE SEQUENCE</scope>
    <source>
        <strain evidence="5">NBRC 103855</strain>
    </source>
</reference>
<reference evidence="5" key="1">
    <citation type="journal article" date="2014" name="Int. J. Syst. Evol. Microbiol.">
        <title>Complete genome of a new Firmicutes species belonging to the dominant human colonic microbiota ('Ruminococcus bicirculans') reveals two chromosomes and a selective capacity to utilize plant glucans.</title>
        <authorList>
            <consortium name="NISC Comparative Sequencing Program"/>
            <person name="Wegmann U."/>
            <person name="Louis P."/>
            <person name="Goesmann A."/>
            <person name="Henrissat B."/>
            <person name="Duncan S.H."/>
            <person name="Flint H.J."/>
        </authorList>
    </citation>
    <scope>NUCLEOTIDE SEQUENCE</scope>
    <source>
        <strain evidence="5">NBRC 103855</strain>
    </source>
</reference>
<evidence type="ECO:0000259" key="4">
    <source>
        <dbReference type="Pfam" id="PF00535"/>
    </source>
</evidence>
<evidence type="ECO:0000313" key="5">
    <source>
        <dbReference type="EMBL" id="GLQ09186.1"/>
    </source>
</evidence>
<gene>
    <name evidence="5" type="ORF">GCM10007913_11180</name>
</gene>
<organism evidence="5 6">
    <name type="scientific">Devosia yakushimensis</name>
    <dbReference type="NCBI Taxonomy" id="470028"/>
    <lineage>
        <taxon>Bacteria</taxon>
        <taxon>Pseudomonadati</taxon>
        <taxon>Pseudomonadota</taxon>
        <taxon>Alphaproteobacteria</taxon>
        <taxon>Hyphomicrobiales</taxon>
        <taxon>Devosiaceae</taxon>
        <taxon>Devosia</taxon>
    </lineage>
</organism>
<keyword evidence="2" id="KW-0328">Glycosyltransferase</keyword>
<dbReference type="SUPFAM" id="SSF53448">
    <property type="entry name" value="Nucleotide-diphospho-sugar transferases"/>
    <property type="match status" value="1"/>
</dbReference>
<dbReference type="CDD" id="cd04186">
    <property type="entry name" value="GT_2_like_c"/>
    <property type="match status" value="1"/>
</dbReference>
<proteinExistence type="inferred from homology"/>
<keyword evidence="6" id="KW-1185">Reference proteome</keyword>
<dbReference type="Gene3D" id="3.90.550.10">
    <property type="entry name" value="Spore Coat Polysaccharide Biosynthesis Protein SpsA, Chain A"/>
    <property type="match status" value="1"/>
</dbReference>
<sequence length="313" mass="34176">MALVHVVIVNWNGWADTVECLESLYRLDRDDVSIAVCDNGSTDGSVGRLTEWLGGHPGPVTIVENGTNLGFAGGCNAGIARALRDPGCHYVWLLNNDTVVAQGALTALVALMEAEPDIAICGSTLLFHHRPEVVQGLGGWFSPWIGRGGHLGHNCAADDLPDRAAIEAQLDYVIGASMLVRRAVFERTGGLGEDYFLYYEELDLARQLVSGERQAWAPASLVYHKEGRSIGTASQGRPSDTSRYYLQVNLLRFYRRYYPWLLPIAFARLAREAARAGIDRDMAALAAGWLAVRDFLSNTSRVGPIHLQSEPAP</sequence>
<dbReference type="PANTHER" id="PTHR43179">
    <property type="entry name" value="RHAMNOSYLTRANSFERASE WBBL"/>
    <property type="match status" value="1"/>
</dbReference>
<feature type="domain" description="Glycosyltransferase 2-like" evidence="4">
    <location>
        <begin position="6"/>
        <end position="124"/>
    </location>
</feature>
<comment type="similarity">
    <text evidence="1">Belongs to the glycosyltransferase 2 family.</text>
</comment>
<dbReference type="Pfam" id="PF00535">
    <property type="entry name" value="Glycos_transf_2"/>
    <property type="match status" value="1"/>
</dbReference>
<accession>A0ABQ5UCK4</accession>
<keyword evidence="3 5" id="KW-0808">Transferase</keyword>
<evidence type="ECO:0000256" key="2">
    <source>
        <dbReference type="ARBA" id="ARBA00022676"/>
    </source>
</evidence>
<protein>
    <submittedName>
        <fullName evidence="5">Glycosyl transferase</fullName>
    </submittedName>
</protein>
<dbReference type="Proteomes" id="UP001161406">
    <property type="component" value="Unassembled WGS sequence"/>
</dbReference>
<dbReference type="RefSeq" id="WP_284388734.1">
    <property type="nucleotide sequence ID" value="NZ_BSNG01000001.1"/>
</dbReference>
<evidence type="ECO:0000313" key="6">
    <source>
        <dbReference type="Proteomes" id="UP001161406"/>
    </source>
</evidence>
<comment type="caution">
    <text evidence="5">The sequence shown here is derived from an EMBL/GenBank/DDBJ whole genome shotgun (WGS) entry which is preliminary data.</text>
</comment>
<name>A0ABQ5UCK4_9HYPH</name>
<dbReference type="InterPro" id="IPR029044">
    <property type="entry name" value="Nucleotide-diphossugar_trans"/>
</dbReference>
<evidence type="ECO:0000256" key="3">
    <source>
        <dbReference type="ARBA" id="ARBA00022679"/>
    </source>
</evidence>
<dbReference type="InterPro" id="IPR001173">
    <property type="entry name" value="Glyco_trans_2-like"/>
</dbReference>
<evidence type="ECO:0000256" key="1">
    <source>
        <dbReference type="ARBA" id="ARBA00006739"/>
    </source>
</evidence>
<dbReference type="PANTHER" id="PTHR43179:SF12">
    <property type="entry name" value="GALACTOFURANOSYLTRANSFERASE GLFT2"/>
    <property type="match status" value="1"/>
</dbReference>
<dbReference type="GO" id="GO:0016740">
    <property type="term" value="F:transferase activity"/>
    <property type="evidence" value="ECO:0007669"/>
    <property type="project" value="UniProtKB-KW"/>
</dbReference>
<dbReference type="EMBL" id="BSNG01000001">
    <property type="protein sequence ID" value="GLQ09186.1"/>
    <property type="molecule type" value="Genomic_DNA"/>
</dbReference>